<dbReference type="InterPro" id="IPR004170">
    <property type="entry name" value="WWE_dom"/>
</dbReference>
<feature type="compositionally biased region" description="Polar residues" evidence="3">
    <location>
        <begin position="1010"/>
        <end position="1024"/>
    </location>
</feature>
<comment type="similarity">
    <text evidence="1">Belongs to the PA-PLA1 family.</text>
</comment>
<evidence type="ECO:0000313" key="5">
    <source>
        <dbReference type="EMBL" id="KOF77124.1"/>
    </source>
</evidence>
<dbReference type="OrthoDB" id="69269at2759"/>
<dbReference type="InterPro" id="IPR001660">
    <property type="entry name" value="SAM"/>
</dbReference>
<feature type="region of interest" description="Disordered" evidence="3">
    <location>
        <begin position="590"/>
        <end position="610"/>
    </location>
</feature>
<dbReference type="SUPFAM" id="SSF47769">
    <property type="entry name" value="SAM/Pointed domain"/>
    <property type="match status" value="1"/>
</dbReference>
<feature type="compositionally biased region" description="Pro residues" evidence="3">
    <location>
        <begin position="1032"/>
        <end position="1106"/>
    </location>
</feature>
<feature type="compositionally biased region" description="Pro residues" evidence="3">
    <location>
        <begin position="1113"/>
        <end position="1136"/>
    </location>
</feature>
<dbReference type="InterPro" id="IPR058055">
    <property type="entry name" value="PA-PLA1"/>
</dbReference>
<dbReference type="PANTHER" id="PTHR23509">
    <property type="entry name" value="PA-PL1 PHOSPHOLIPASE FAMILY"/>
    <property type="match status" value="1"/>
</dbReference>
<evidence type="ECO:0000256" key="1">
    <source>
        <dbReference type="ARBA" id="ARBA00038464"/>
    </source>
</evidence>
<feature type="region of interest" description="Disordered" evidence="3">
    <location>
        <begin position="966"/>
        <end position="1205"/>
    </location>
</feature>
<evidence type="ECO:0000256" key="2">
    <source>
        <dbReference type="SAM" id="Coils"/>
    </source>
</evidence>
<feature type="compositionally biased region" description="Polar residues" evidence="3">
    <location>
        <begin position="58"/>
        <end position="87"/>
    </location>
</feature>
<evidence type="ECO:0000259" key="4">
    <source>
        <dbReference type="PROSITE" id="PS51043"/>
    </source>
</evidence>
<dbReference type="Pfam" id="PF23464">
    <property type="entry name" value="WWE_3"/>
    <property type="match status" value="1"/>
</dbReference>
<sequence length="1205" mass="132743">MADRSRKEATPPPLLLMPANGGLTLNPPEQPNVLMPVVQSETAPLFCSDEEAEADSFVGQNVPENSTSSASQQATPFNMFQQSNSASVDPFSQVGHNLPSTSQQKTIPKTDAPVMFTSASFPNMPSVPQKPPDPITTSSVSDRSKPPTMSPFTVSSPETTSTPNRYRQKGPLRYAPPPVETYSPAHPKSYRVQSQVGPPPKVGEMPMYTSTSSDPTMFHQSQQMTSVNYQPPVDCNSSFYQPVQAHWCYCKRIENREVWFPFSIVDSIRLETVFQNGCADGEVVATDGGRYDIQVNQRIRKAVYWNEDHTHVRRSTWFYKREGDNKYVPYTEAFAQKLEEEYKNAILNNLWHKKLEFPGGETIVMHNPNVIVHFQTSSQPDEWGTIHLSPSNESQYAGLQSVYSLPGEQMRPRVVKRGIEDFATVYDGETGQIDHLVFIVHGIGPVCDLRFRSIVECVDDFRSISQTLLQSHFSEGIRSGYVGRVEYLPVHWHSALHSEATGIDNQLKAITLPSTQKLRQFINDTLLDILFYTSPKYCQTMCDTVGSEINRLYELFLLRNPTFKGTVSVSGHSLGSSILFDLLLHQHNPQNNQKLGDKSKDVSPEPVPVPEVDKANALEEDTNQETEMNLEDLLAKAGLQDKIEIFKNEQIDIDALSMCTDEDLKCLGLPMGPRKKLQKLMTELKQQEEEAAMKQKIEAEKKRKEEEKLKEAETNLKTKLLKCETSISVDYLMGVAGTGQPFVEYPQLLFHPVSFFALGSPIGVFLAVRGVEKVGEEFCLPTCSRVFNIFHPFDSVAYRIEPLVNAQASNHKPVLIPHHKGRKRLHLELRESLSRVGSDLKQRFLDSLKSTWNSINEFARAHTSNQTLEQHVEKEMSEVINQLVVTDDESCETASIASSHDEEISMGLLNEGRRIDYVLQEKPIESFNDYLFALTSHGCYWESEDTVLLILKELYSIIGIYPQTNWPDSMNRSTVSPPSSTVPLTSPSTPLQASSYSDPQLNSKRREYSSPVSSQAQATANTSHHFGVFSPMGPPTGPPPKGHPSIGPPPMGPPPTGPPSMRPSVGPPPMGSPSTGPPPMGPPSTGPPPMGPPSTGPPPMGPPPMRPSTSLPPMGPPSTGPPPMGPPSVGPLPMGPPSTSTPSIAPPTTAPVLSHIPMSLPSTNLPPPMGPPSTTPSMIPPTTGPQTTGMPVGPPPLTGFIKNTY</sequence>
<feature type="compositionally biased region" description="Pro residues" evidence="3">
    <location>
        <begin position="1164"/>
        <end position="1183"/>
    </location>
</feature>
<dbReference type="Pfam" id="PF02825">
    <property type="entry name" value="WWE"/>
    <property type="match status" value="1"/>
</dbReference>
<dbReference type="PROSITE" id="PS51043">
    <property type="entry name" value="DDHD"/>
    <property type="match status" value="1"/>
</dbReference>
<dbReference type="Pfam" id="PF00536">
    <property type="entry name" value="SAM_1"/>
    <property type="match status" value="1"/>
</dbReference>
<feature type="compositionally biased region" description="Polar residues" evidence="3">
    <location>
        <begin position="992"/>
        <end position="1002"/>
    </location>
</feature>
<name>A0A0L8GJU7_OCTBM</name>
<dbReference type="SMART" id="SM01127">
    <property type="entry name" value="DDHD"/>
    <property type="match status" value="1"/>
</dbReference>
<gene>
    <name evidence="5" type="ORF">OCBIM_22032456mg</name>
</gene>
<dbReference type="EMBL" id="KQ421549">
    <property type="protein sequence ID" value="KOF77124.1"/>
    <property type="molecule type" value="Genomic_DNA"/>
</dbReference>
<dbReference type="GO" id="GO:0030134">
    <property type="term" value="C:COPII-coated ER to Golgi transport vesicle"/>
    <property type="evidence" value="ECO:0007669"/>
    <property type="project" value="TreeGrafter"/>
</dbReference>
<organism evidence="5">
    <name type="scientific">Octopus bimaculoides</name>
    <name type="common">California two-spotted octopus</name>
    <dbReference type="NCBI Taxonomy" id="37653"/>
    <lineage>
        <taxon>Eukaryota</taxon>
        <taxon>Metazoa</taxon>
        <taxon>Spiralia</taxon>
        <taxon>Lophotrochozoa</taxon>
        <taxon>Mollusca</taxon>
        <taxon>Cephalopoda</taxon>
        <taxon>Coleoidea</taxon>
        <taxon>Octopodiformes</taxon>
        <taxon>Octopoda</taxon>
        <taxon>Incirrata</taxon>
        <taxon>Octopodidae</taxon>
        <taxon>Octopus</taxon>
    </lineage>
</organism>
<feature type="compositionally biased region" description="Polar residues" evidence="3">
    <location>
        <begin position="150"/>
        <end position="165"/>
    </location>
</feature>
<dbReference type="GO" id="GO:0046872">
    <property type="term" value="F:metal ion binding"/>
    <property type="evidence" value="ECO:0007669"/>
    <property type="project" value="InterPro"/>
</dbReference>
<dbReference type="GO" id="GO:0004620">
    <property type="term" value="F:phospholipase activity"/>
    <property type="evidence" value="ECO:0007669"/>
    <property type="project" value="TreeGrafter"/>
</dbReference>
<evidence type="ECO:0000256" key="3">
    <source>
        <dbReference type="SAM" id="MobiDB-lite"/>
    </source>
</evidence>
<dbReference type="Gene3D" id="1.10.150.50">
    <property type="entry name" value="Transcription Factor, Ets-1"/>
    <property type="match status" value="1"/>
</dbReference>
<dbReference type="InterPro" id="IPR004177">
    <property type="entry name" value="DDHD_dom"/>
</dbReference>
<accession>A0A0L8GJU7</accession>
<feature type="coiled-coil region" evidence="2">
    <location>
        <begin position="674"/>
        <end position="722"/>
    </location>
</feature>
<protein>
    <recommendedName>
        <fullName evidence="4">DDHD domain-containing protein</fullName>
    </recommendedName>
</protein>
<feature type="domain" description="DDHD" evidence="4">
    <location>
        <begin position="748"/>
        <end position="956"/>
    </location>
</feature>
<dbReference type="Pfam" id="PF02862">
    <property type="entry name" value="DDHD"/>
    <property type="match status" value="1"/>
</dbReference>
<feature type="compositionally biased region" description="Polar residues" evidence="3">
    <location>
        <begin position="94"/>
        <end position="107"/>
    </location>
</feature>
<reference evidence="5" key="1">
    <citation type="submission" date="2015-07" db="EMBL/GenBank/DDBJ databases">
        <title>MeaNS - Measles Nucleotide Surveillance Program.</title>
        <authorList>
            <person name="Tran T."/>
            <person name="Druce J."/>
        </authorList>
    </citation>
    <scope>NUCLEOTIDE SEQUENCE</scope>
    <source>
        <strain evidence="5">UCB-OBI-ISO-001</strain>
        <tissue evidence="5">Gonad</tissue>
    </source>
</reference>
<dbReference type="AlphaFoldDB" id="A0A0L8GJU7"/>
<dbReference type="STRING" id="37653.A0A0L8GJU7"/>
<feature type="region of interest" description="Disordered" evidence="3">
    <location>
        <begin position="1"/>
        <end position="32"/>
    </location>
</feature>
<keyword evidence="2" id="KW-0175">Coiled coil</keyword>
<feature type="region of interest" description="Disordered" evidence="3">
    <location>
        <begin position="49"/>
        <end position="200"/>
    </location>
</feature>
<dbReference type="OMA" id="VENNAWH"/>
<dbReference type="InterPro" id="IPR057825">
    <property type="entry name" value="WWE_SEC23-DDH2"/>
</dbReference>
<proteinExistence type="inferred from homology"/>
<dbReference type="KEGG" id="obi:106876439"/>
<dbReference type="InterPro" id="IPR013761">
    <property type="entry name" value="SAM/pointed_sf"/>
</dbReference>
<dbReference type="PANTHER" id="PTHR23509:SF10">
    <property type="entry name" value="LD21067P"/>
    <property type="match status" value="1"/>
</dbReference>
<feature type="compositionally biased region" description="Low complexity" evidence="3">
    <location>
        <begin position="973"/>
        <end position="991"/>
    </location>
</feature>